<name>A0ABD4ECD4_STALU</name>
<sequence>MTSTENRLYKNENQCNKRKHRKSFKSLIDAVLLYIPEIFGLCFRSIKWLMSRL</sequence>
<evidence type="ECO:0008006" key="3">
    <source>
        <dbReference type="Google" id="ProtNLM"/>
    </source>
</evidence>
<dbReference type="EMBL" id="LRQI01000093">
    <property type="protein sequence ID" value="KXA36216.1"/>
    <property type="molecule type" value="Genomic_DNA"/>
</dbReference>
<organism evidence="1 2">
    <name type="scientific">Staphylococcus lugdunensis</name>
    <dbReference type="NCBI Taxonomy" id="28035"/>
    <lineage>
        <taxon>Bacteria</taxon>
        <taxon>Bacillati</taxon>
        <taxon>Bacillota</taxon>
        <taxon>Bacilli</taxon>
        <taxon>Bacillales</taxon>
        <taxon>Staphylococcaceae</taxon>
        <taxon>Staphylococcus</taxon>
    </lineage>
</organism>
<gene>
    <name evidence="1" type="ORF">HMPREF3225_02335</name>
</gene>
<evidence type="ECO:0000313" key="1">
    <source>
        <dbReference type="EMBL" id="KXA36216.1"/>
    </source>
</evidence>
<protein>
    <recommendedName>
        <fullName evidence="3">Transposase</fullName>
    </recommendedName>
</protein>
<dbReference type="Proteomes" id="UP000070063">
    <property type="component" value="Unassembled WGS sequence"/>
</dbReference>
<dbReference type="AlphaFoldDB" id="A0ABD4ECD4"/>
<comment type="caution">
    <text evidence="1">The sequence shown here is derived from an EMBL/GenBank/DDBJ whole genome shotgun (WGS) entry which is preliminary data.</text>
</comment>
<reference evidence="1 2" key="1">
    <citation type="submission" date="2016-01" db="EMBL/GenBank/DDBJ databases">
        <authorList>
            <person name="Mitreva M."/>
            <person name="Pepin K.H."/>
            <person name="Mihindukulasuriya K.A."/>
            <person name="Fulton R."/>
            <person name="Fronick C."/>
            <person name="O'Laughlin M."/>
            <person name="Miner T."/>
            <person name="Herter B."/>
            <person name="Rosa B.A."/>
            <person name="Cordes M."/>
            <person name="Tomlinson C."/>
            <person name="Wollam A."/>
            <person name="Palsikar V.B."/>
            <person name="Mardis E.R."/>
            <person name="Wilson R.K."/>
        </authorList>
    </citation>
    <scope>NUCLEOTIDE SEQUENCE [LARGE SCALE GENOMIC DNA]</scope>
    <source>
        <strain evidence="1 2">MJR7738</strain>
    </source>
</reference>
<accession>A0ABD4ECD4</accession>
<evidence type="ECO:0000313" key="2">
    <source>
        <dbReference type="Proteomes" id="UP000070063"/>
    </source>
</evidence>
<proteinExistence type="predicted"/>